<dbReference type="GO" id="GO:0016787">
    <property type="term" value="F:hydrolase activity"/>
    <property type="evidence" value="ECO:0007669"/>
    <property type="project" value="InterPro"/>
</dbReference>
<evidence type="ECO:0000256" key="13">
    <source>
        <dbReference type="SAM" id="Phobius"/>
    </source>
</evidence>
<dbReference type="PANTHER" id="PTHR21240">
    <property type="entry name" value="2-AMINO-3-CARBOXYLMUCONATE-6-SEMIALDEHYDE DECARBOXYLASE"/>
    <property type="match status" value="1"/>
</dbReference>
<keyword evidence="8" id="KW-0862">Zinc</keyword>
<dbReference type="InterPro" id="IPR032466">
    <property type="entry name" value="Metal_Hydrolase"/>
</dbReference>
<dbReference type="AlphaFoldDB" id="A0A553PI07"/>
<evidence type="ECO:0000256" key="10">
    <source>
        <dbReference type="ARBA" id="ARBA00025318"/>
    </source>
</evidence>
<dbReference type="InterPro" id="IPR006680">
    <property type="entry name" value="Amidohydro-rel"/>
</dbReference>
<feature type="transmembrane region" description="Helical" evidence="13">
    <location>
        <begin position="190"/>
        <end position="209"/>
    </location>
</feature>
<dbReference type="Proteomes" id="UP000318571">
    <property type="component" value="Chromosome 5"/>
</dbReference>
<evidence type="ECO:0000313" key="15">
    <source>
        <dbReference type="EMBL" id="TRY77309.1"/>
    </source>
</evidence>
<protein>
    <recommendedName>
        <fullName evidence="5 12">2-amino-3-carboxymuconate-6-semialdehyde decarboxylase</fullName>
        <ecNumber evidence="4 12">4.1.1.45</ecNumber>
    </recommendedName>
    <alternativeName>
        <fullName evidence="11 12">Picolinate carboxylase</fullName>
    </alternativeName>
</protein>
<keyword evidence="9 12" id="KW-0456">Lyase</keyword>
<evidence type="ECO:0000256" key="5">
    <source>
        <dbReference type="ARBA" id="ARBA00021214"/>
    </source>
</evidence>
<evidence type="ECO:0000256" key="8">
    <source>
        <dbReference type="ARBA" id="ARBA00022833"/>
    </source>
</evidence>
<dbReference type="OMA" id="RIESCIM"/>
<evidence type="ECO:0000256" key="3">
    <source>
        <dbReference type="ARBA" id="ARBA00011245"/>
    </source>
</evidence>
<accession>A0A553PI07</accession>
<organism evidence="15 16">
    <name type="scientific">Tigriopus californicus</name>
    <name type="common">Marine copepod</name>
    <dbReference type="NCBI Taxonomy" id="6832"/>
    <lineage>
        <taxon>Eukaryota</taxon>
        <taxon>Metazoa</taxon>
        <taxon>Ecdysozoa</taxon>
        <taxon>Arthropoda</taxon>
        <taxon>Crustacea</taxon>
        <taxon>Multicrustacea</taxon>
        <taxon>Hexanauplia</taxon>
        <taxon>Copepoda</taxon>
        <taxon>Harpacticoida</taxon>
        <taxon>Harpacticidae</taxon>
        <taxon>Tigriopus</taxon>
    </lineage>
</organism>
<evidence type="ECO:0000256" key="1">
    <source>
        <dbReference type="ARBA" id="ARBA00005079"/>
    </source>
</evidence>
<evidence type="ECO:0000256" key="11">
    <source>
        <dbReference type="ARBA" id="ARBA00031120"/>
    </source>
</evidence>
<dbReference type="Gene3D" id="3.20.20.140">
    <property type="entry name" value="Metal-dependent hydrolases"/>
    <property type="match status" value="1"/>
</dbReference>
<keyword evidence="13" id="KW-0812">Transmembrane</keyword>
<name>A0A553PI07_TIGCA</name>
<comment type="caution">
    <text evidence="15">The sequence shown here is derived from an EMBL/GenBank/DDBJ whole genome shotgun (WGS) entry which is preliminary data.</text>
</comment>
<keyword evidence="13" id="KW-1133">Transmembrane helix</keyword>
<keyword evidence="13" id="KW-0472">Membrane</keyword>
<dbReference type="GO" id="GO:0170039">
    <property type="term" value="P:proteinogenic amino acid metabolic process"/>
    <property type="evidence" value="ECO:0007669"/>
    <property type="project" value="UniProtKB-ARBA"/>
</dbReference>
<dbReference type="PANTHER" id="PTHR21240:SF27">
    <property type="entry name" value="2-AMINO-3-CARBOXYMUCONATE-6-SEMIALDEHYDE DECARBOXYLASE"/>
    <property type="match status" value="1"/>
</dbReference>
<comment type="pathway">
    <text evidence="1 12">Secondary metabolite metabolism; quinolate metabolism.</text>
</comment>
<dbReference type="GO" id="GO:0019748">
    <property type="term" value="P:secondary metabolic process"/>
    <property type="evidence" value="ECO:0007669"/>
    <property type="project" value="TreeGrafter"/>
</dbReference>
<dbReference type="GO" id="GO:1904985">
    <property type="term" value="P:negative regulation of quinolinate biosynthetic process"/>
    <property type="evidence" value="ECO:0007669"/>
    <property type="project" value="UniProtKB-UniRule"/>
</dbReference>
<comment type="function">
    <text evidence="10">Converts alpha-amino-beta-carboxymuconate-epsilon-semialdehyde (ACMS) to alpha-aminomuconate semialdehyde (AMS). ACMS can be converted non-enzymatically to quinolate (QA), a key precursor of NAD, and a potent endogenous excitotoxin of neuronal cells which is implicated in the pathogenesis of various neurodegenerative disorders. In the presence of ACMSD, ACMS is converted to AMS, a benign catabolite. ACMSD ultimately controls the metabolic fate of tryptophan catabolism along the kynurenine pathway.</text>
</comment>
<dbReference type="EMBL" id="VCGU01000004">
    <property type="protein sequence ID" value="TRY77309.1"/>
    <property type="molecule type" value="Genomic_DNA"/>
</dbReference>
<dbReference type="STRING" id="6832.A0A553PI07"/>
<dbReference type="SUPFAM" id="SSF51556">
    <property type="entry name" value="Metallo-dependent hydrolases"/>
    <property type="match status" value="1"/>
</dbReference>
<evidence type="ECO:0000256" key="7">
    <source>
        <dbReference type="ARBA" id="ARBA00022793"/>
    </source>
</evidence>
<feature type="domain" description="Amidohydrolase-related" evidence="14">
    <location>
        <begin position="3"/>
        <end position="332"/>
    </location>
</feature>
<comment type="subunit">
    <text evidence="3 12">Monomer.</text>
</comment>
<sequence>MKIDIHNHILPETWPDLKEKYGYGEWVQLDHKGCAEAGKANMMQGGKFFRKTDQNCWSPEARIKDMDRDGVQVQALSTVPVMFSYWAKPEDTLDLSRFLNNNLTQTCQKYPTRFVGLGTLPMQAPLLAVEEMKRAKSELNMPGFQIGSHIGDWNLDAKELYPIYKTAEDLDLALFVHPWDMTMGGRHSKYWLPWLTATAICSVLMGGILEQFPRLKICFAHGGGSFPFTVGRIQHGYNVRPDLCATDCSKPPREYLGKFWTDSLVHDEEAMRLLVNIIGEDRVILGTDYPFPLGEVHGFADAYPGKTIEAMGYDQQLKDKLLFRNALDFLGLEEVQFAS</sequence>
<evidence type="ECO:0000259" key="14">
    <source>
        <dbReference type="Pfam" id="PF04909"/>
    </source>
</evidence>
<comment type="catalytic activity">
    <reaction evidence="12">
        <text>2-amino-3-carboxymuconate 6-semialdehyde + H(+) = 2-aminomuconate 6-semialdehyde + CO2</text>
        <dbReference type="Rhea" id="RHEA:16557"/>
        <dbReference type="ChEBI" id="CHEBI:15378"/>
        <dbReference type="ChEBI" id="CHEBI:16526"/>
        <dbReference type="ChEBI" id="CHEBI:77634"/>
        <dbReference type="ChEBI" id="CHEBI:77803"/>
        <dbReference type="EC" id="4.1.1.45"/>
    </reaction>
</comment>
<dbReference type="GO" id="GO:0170033">
    <property type="term" value="P:L-amino acid metabolic process"/>
    <property type="evidence" value="ECO:0007669"/>
    <property type="project" value="UniProtKB-ARBA"/>
</dbReference>
<evidence type="ECO:0000313" key="16">
    <source>
        <dbReference type="Proteomes" id="UP000318571"/>
    </source>
</evidence>
<keyword evidence="16" id="KW-1185">Reference proteome</keyword>
<dbReference type="EC" id="4.1.1.45" evidence="4 12"/>
<dbReference type="Pfam" id="PF04909">
    <property type="entry name" value="Amidohydro_2"/>
    <property type="match status" value="1"/>
</dbReference>
<evidence type="ECO:0000256" key="4">
    <source>
        <dbReference type="ARBA" id="ARBA00012365"/>
    </source>
</evidence>
<reference evidence="15 16" key="1">
    <citation type="journal article" date="2018" name="Nat. Ecol. Evol.">
        <title>Genomic signatures of mitonuclear coevolution across populations of Tigriopus californicus.</title>
        <authorList>
            <person name="Barreto F.S."/>
            <person name="Watson E.T."/>
            <person name="Lima T.G."/>
            <person name="Willett C.S."/>
            <person name="Edmands S."/>
            <person name="Li W."/>
            <person name="Burton R.S."/>
        </authorList>
    </citation>
    <scope>NUCLEOTIDE SEQUENCE [LARGE SCALE GENOMIC DNA]</scope>
    <source>
        <strain evidence="15 16">San Diego</strain>
    </source>
</reference>
<comment type="similarity">
    <text evidence="2">Belongs to the metallo-dependent hydrolases superfamily. ACMSD family.</text>
</comment>
<dbReference type="GO" id="GO:0046872">
    <property type="term" value="F:metal ion binding"/>
    <property type="evidence" value="ECO:0007669"/>
    <property type="project" value="UniProtKB-KW"/>
</dbReference>
<dbReference type="GO" id="GO:0005829">
    <property type="term" value="C:cytosol"/>
    <property type="evidence" value="ECO:0007669"/>
    <property type="project" value="UniProtKB-UniRule"/>
</dbReference>
<keyword evidence="6" id="KW-0479">Metal-binding</keyword>
<dbReference type="GO" id="GO:1901606">
    <property type="term" value="P:alpha-amino acid catabolic process"/>
    <property type="evidence" value="ECO:0007669"/>
    <property type="project" value="UniProtKB-ARBA"/>
</dbReference>
<evidence type="ECO:0000256" key="12">
    <source>
        <dbReference type="RuleBase" id="RU366045"/>
    </source>
</evidence>
<proteinExistence type="inferred from homology"/>
<dbReference type="FunFam" id="3.20.20.140:FF:000029">
    <property type="entry name" value="2-amino-3-carboxymuconate-6-semialdehyde decarboxylase"/>
    <property type="match status" value="1"/>
</dbReference>
<gene>
    <name evidence="15" type="ORF">TCAL_03483</name>
</gene>
<keyword evidence="7 12" id="KW-0210">Decarboxylase</keyword>
<evidence type="ECO:0000256" key="6">
    <source>
        <dbReference type="ARBA" id="ARBA00022723"/>
    </source>
</evidence>
<evidence type="ECO:0000256" key="9">
    <source>
        <dbReference type="ARBA" id="ARBA00023239"/>
    </source>
</evidence>
<evidence type="ECO:0000256" key="2">
    <source>
        <dbReference type="ARBA" id="ARBA00005871"/>
    </source>
</evidence>
<dbReference type="GO" id="GO:0001760">
    <property type="term" value="F:aminocarboxymuconate-semialdehyde decarboxylase activity"/>
    <property type="evidence" value="ECO:0007669"/>
    <property type="project" value="UniProtKB-UniRule"/>
</dbReference>
<dbReference type="UniPathway" id="UPA00270"/>
<dbReference type="InterPro" id="IPR032465">
    <property type="entry name" value="ACMSD"/>
</dbReference>